<feature type="domain" description="Glycoside hydrolase family 31 TIM barrel" evidence="2">
    <location>
        <begin position="2"/>
        <end position="40"/>
    </location>
</feature>
<name>A0ABD0P0C0_CIRMR</name>
<dbReference type="InterPro" id="IPR000322">
    <property type="entry name" value="Glyco_hydro_31_TIM"/>
</dbReference>
<keyword evidence="1" id="KW-0326">Glycosidase</keyword>
<protein>
    <recommendedName>
        <fullName evidence="2">Glycoside hydrolase family 31 TIM barrel domain-containing protein</fullName>
    </recommendedName>
</protein>
<dbReference type="Pfam" id="PF01055">
    <property type="entry name" value="Glyco_hydro_31_2nd"/>
    <property type="match status" value="1"/>
</dbReference>
<evidence type="ECO:0000313" key="4">
    <source>
        <dbReference type="Proteomes" id="UP001529510"/>
    </source>
</evidence>
<sequence length="51" mass="6101">VWPGETVFPDYTNQGCIDWWVDEISRFYKEVKHDALWIVSNPQRSLPVSKY</sequence>
<evidence type="ECO:0000259" key="2">
    <source>
        <dbReference type="Pfam" id="PF01055"/>
    </source>
</evidence>
<evidence type="ECO:0000313" key="3">
    <source>
        <dbReference type="EMBL" id="KAL0167563.1"/>
    </source>
</evidence>
<keyword evidence="1" id="KW-0378">Hydrolase</keyword>
<gene>
    <name evidence="3" type="ORF">M9458_035785</name>
</gene>
<proteinExistence type="inferred from homology"/>
<keyword evidence="4" id="KW-1185">Reference proteome</keyword>
<evidence type="ECO:0000256" key="1">
    <source>
        <dbReference type="RuleBase" id="RU361185"/>
    </source>
</evidence>
<dbReference type="Gene3D" id="3.20.20.80">
    <property type="entry name" value="Glycosidases"/>
    <property type="match status" value="1"/>
</dbReference>
<dbReference type="GO" id="GO:0016798">
    <property type="term" value="F:hydrolase activity, acting on glycosyl bonds"/>
    <property type="evidence" value="ECO:0007669"/>
    <property type="project" value="UniProtKB-KW"/>
</dbReference>
<comment type="caution">
    <text evidence="3">The sequence shown here is derived from an EMBL/GenBank/DDBJ whole genome shotgun (WGS) entry which is preliminary data.</text>
</comment>
<organism evidence="3 4">
    <name type="scientific">Cirrhinus mrigala</name>
    <name type="common">Mrigala</name>
    <dbReference type="NCBI Taxonomy" id="683832"/>
    <lineage>
        <taxon>Eukaryota</taxon>
        <taxon>Metazoa</taxon>
        <taxon>Chordata</taxon>
        <taxon>Craniata</taxon>
        <taxon>Vertebrata</taxon>
        <taxon>Euteleostomi</taxon>
        <taxon>Actinopterygii</taxon>
        <taxon>Neopterygii</taxon>
        <taxon>Teleostei</taxon>
        <taxon>Ostariophysi</taxon>
        <taxon>Cypriniformes</taxon>
        <taxon>Cyprinidae</taxon>
        <taxon>Labeoninae</taxon>
        <taxon>Labeonini</taxon>
        <taxon>Cirrhinus</taxon>
    </lineage>
</organism>
<accession>A0ABD0P0C0</accession>
<comment type="similarity">
    <text evidence="1">Belongs to the glycosyl hydrolase 31 family.</text>
</comment>
<reference evidence="3 4" key="1">
    <citation type="submission" date="2024-05" db="EMBL/GenBank/DDBJ databases">
        <title>Genome sequencing and assembly of Indian major carp, Cirrhinus mrigala (Hamilton, 1822).</title>
        <authorList>
            <person name="Mohindra V."/>
            <person name="Chowdhury L.M."/>
            <person name="Lal K."/>
            <person name="Jena J.K."/>
        </authorList>
    </citation>
    <scope>NUCLEOTIDE SEQUENCE [LARGE SCALE GENOMIC DNA]</scope>
    <source>
        <strain evidence="3">CM1030</strain>
        <tissue evidence="3">Blood</tissue>
    </source>
</reference>
<dbReference type="Proteomes" id="UP001529510">
    <property type="component" value="Unassembled WGS sequence"/>
</dbReference>
<feature type="non-terminal residue" evidence="3">
    <location>
        <position position="1"/>
    </location>
</feature>
<dbReference type="EMBL" id="JAMKFB020000018">
    <property type="protein sequence ID" value="KAL0167563.1"/>
    <property type="molecule type" value="Genomic_DNA"/>
</dbReference>
<dbReference type="AlphaFoldDB" id="A0ABD0P0C0"/>